<reference evidence="6 7" key="1">
    <citation type="submission" date="2017-08" db="EMBL/GenBank/DDBJ databases">
        <title>Infants hospitalized years apart are colonized by the same room-sourced microbial strains.</title>
        <authorList>
            <person name="Brooks B."/>
            <person name="Olm M.R."/>
            <person name="Firek B.A."/>
            <person name="Baker R."/>
            <person name="Thomas B.C."/>
            <person name="Morowitz M.J."/>
            <person name="Banfield J.F."/>
        </authorList>
    </citation>
    <scope>NUCLEOTIDE SEQUENCE [LARGE SCALE GENOMIC DNA]</scope>
    <source>
        <strain evidence="6">S2_003_000_R2_14</strain>
    </source>
</reference>
<dbReference type="Pfam" id="PF00012">
    <property type="entry name" value="HSP70"/>
    <property type="match status" value="1"/>
</dbReference>
<dbReference type="InterPro" id="IPR011752">
    <property type="entry name" value="PilV_Myxo-type"/>
</dbReference>
<dbReference type="InterPro" id="IPR009875">
    <property type="entry name" value="PilZ_domain"/>
</dbReference>
<evidence type="ECO:0000313" key="6">
    <source>
        <dbReference type="EMBL" id="PZR10474.1"/>
    </source>
</evidence>
<comment type="caution">
    <text evidence="6">The sequence shown here is derived from an EMBL/GenBank/DDBJ whole genome shotgun (WGS) entry which is preliminary data.</text>
</comment>
<sequence length="824" mass="88575">MDQNRTKQRKLVSLLVKLTHKGIDEFVQKYATNISEGGMFIRTRDPKPIGTELSFKVEIADGQRVLQGVATVKWTRVEGDPTGPAGMGLEFRELDDASRVLVDRMIGKGSALAIEPPPSLPQRGAASLADELFGDFGAPAAAPLEDEPFNPVVSLKPVAPPPPKPVTPPVHELDIEVEAAPARPGTEVDLDLNTLLNTTPAPVATGIDLFDEIPESALEAIDIVPIEHELPTMVRSRPEPAPQVPQTPVVLQAPPPAQAQVIARPTGGPVFLKDIKPSDGTGPVIGIDLGTTNSACAVLTKGRPIILSSKDGYNTIPSIVALTQQGKLQVGHRAKAQMVLNPTQSIFGAKRLVGREFDSATVRQVSERSHFSIVSGVDRRAAVKLGNDTVALEEVQGLILKECREMAEQALGVPVSRAVVTCPAYYSEPQREAVRRAGAMAGLKVERVLNEPTAAALAFGMNRELTKKVLVYDLGGGTFDATLLKLDKNVFEVLATGGDVFLGGVDFDNQLVDLLLERFATWHKKPFSGDRVALSRVSEVAEKMKVALSERTTFDVHLPMLEMDGQGKPLDLRTTVTRAEVEAVCAELIDRTLQAVQDVLLDAKLKASDVDDIILVGGMSRMPLVREKLKELFKKPPHASVNADEAVALGAALYSGTVDKVSSLVLIDVVPMTIGLGKPGGAFHRLIERNTPLPATKSFGLATQKNDETEMEVMIFQGEDSNVAGNEFLGAVTISGLPKGPAGSVQIAVTVGLDAECVLRVEAREFRTRSVVRSTLATRYTSDEIASKLGISQAKREEATKTRGEELEKRAGGFWGKLKKLFGR</sequence>
<dbReference type="PANTHER" id="PTHR19375">
    <property type="entry name" value="HEAT SHOCK PROTEIN 70KDA"/>
    <property type="match status" value="1"/>
</dbReference>
<proteinExistence type="inferred from homology"/>
<keyword evidence="2" id="KW-0547">Nucleotide-binding</keyword>
<dbReference type="PROSITE" id="PS00329">
    <property type="entry name" value="HSP70_2"/>
    <property type="match status" value="1"/>
</dbReference>
<dbReference type="AlphaFoldDB" id="A0A2W5V422"/>
<evidence type="ECO:0000256" key="3">
    <source>
        <dbReference type="ARBA" id="ARBA00022840"/>
    </source>
</evidence>
<dbReference type="GO" id="GO:0005524">
    <property type="term" value="F:ATP binding"/>
    <property type="evidence" value="ECO:0007669"/>
    <property type="project" value="UniProtKB-KW"/>
</dbReference>
<dbReference type="InterPro" id="IPR018181">
    <property type="entry name" value="Heat_shock_70_CS"/>
</dbReference>
<dbReference type="PROSITE" id="PS00297">
    <property type="entry name" value="HSP70_1"/>
    <property type="match status" value="1"/>
</dbReference>
<keyword evidence="4" id="KW-0143">Chaperone</keyword>
<dbReference type="PRINTS" id="PR00301">
    <property type="entry name" value="HEATSHOCK70"/>
</dbReference>
<name>A0A2W5V422_9BACT</name>
<protein>
    <submittedName>
        <fullName evidence="6">Molecular chaperone DnaK</fullName>
    </submittedName>
</protein>
<evidence type="ECO:0000256" key="4">
    <source>
        <dbReference type="ARBA" id="ARBA00023186"/>
    </source>
</evidence>
<dbReference type="SUPFAM" id="SSF53067">
    <property type="entry name" value="Actin-like ATPase domain"/>
    <property type="match status" value="2"/>
</dbReference>
<dbReference type="EMBL" id="QFQP01000017">
    <property type="protein sequence ID" value="PZR10474.1"/>
    <property type="molecule type" value="Genomic_DNA"/>
</dbReference>
<gene>
    <name evidence="6" type="ORF">DI536_19715</name>
</gene>
<dbReference type="Pfam" id="PF07238">
    <property type="entry name" value="PilZ"/>
    <property type="match status" value="1"/>
</dbReference>
<dbReference type="PROSITE" id="PS01036">
    <property type="entry name" value="HSP70_3"/>
    <property type="match status" value="1"/>
</dbReference>
<dbReference type="GO" id="GO:0140662">
    <property type="term" value="F:ATP-dependent protein folding chaperone"/>
    <property type="evidence" value="ECO:0007669"/>
    <property type="project" value="InterPro"/>
</dbReference>
<dbReference type="FunFam" id="3.90.640.10:FF:000003">
    <property type="entry name" value="Molecular chaperone DnaK"/>
    <property type="match status" value="1"/>
</dbReference>
<feature type="domain" description="PilZ" evidence="5">
    <location>
        <begin position="3"/>
        <end position="106"/>
    </location>
</feature>
<evidence type="ECO:0000259" key="5">
    <source>
        <dbReference type="Pfam" id="PF07238"/>
    </source>
</evidence>
<evidence type="ECO:0000313" key="7">
    <source>
        <dbReference type="Proteomes" id="UP000249061"/>
    </source>
</evidence>
<keyword evidence="3" id="KW-0067">ATP-binding</keyword>
<evidence type="ECO:0000256" key="2">
    <source>
        <dbReference type="ARBA" id="ARBA00022741"/>
    </source>
</evidence>
<dbReference type="InterPro" id="IPR013126">
    <property type="entry name" value="Hsp_70_fam"/>
</dbReference>
<organism evidence="6 7">
    <name type="scientific">Archangium gephyra</name>
    <dbReference type="NCBI Taxonomy" id="48"/>
    <lineage>
        <taxon>Bacteria</taxon>
        <taxon>Pseudomonadati</taxon>
        <taxon>Myxococcota</taxon>
        <taxon>Myxococcia</taxon>
        <taxon>Myxococcales</taxon>
        <taxon>Cystobacterineae</taxon>
        <taxon>Archangiaceae</taxon>
        <taxon>Archangium</taxon>
    </lineage>
</organism>
<comment type="similarity">
    <text evidence="1">Belongs to the heat shock protein 70 family.</text>
</comment>
<dbReference type="Gene3D" id="2.40.10.220">
    <property type="entry name" value="predicted glycosyltransferase like domains"/>
    <property type="match status" value="1"/>
</dbReference>
<evidence type="ECO:0000256" key="1">
    <source>
        <dbReference type="ARBA" id="ARBA00007381"/>
    </source>
</evidence>
<dbReference type="Gene3D" id="3.90.640.10">
    <property type="entry name" value="Actin, Chain A, domain 4"/>
    <property type="match status" value="1"/>
</dbReference>
<dbReference type="NCBIfam" id="TIGR02266">
    <property type="entry name" value="gmx_TIGR02266"/>
    <property type="match status" value="1"/>
</dbReference>
<dbReference type="GO" id="GO:0035438">
    <property type="term" value="F:cyclic-di-GMP binding"/>
    <property type="evidence" value="ECO:0007669"/>
    <property type="project" value="InterPro"/>
</dbReference>
<dbReference type="SUPFAM" id="SSF100920">
    <property type="entry name" value="Heat shock protein 70kD (HSP70), peptide-binding domain"/>
    <property type="match status" value="1"/>
</dbReference>
<dbReference type="Gene3D" id="2.60.34.10">
    <property type="entry name" value="Substrate Binding Domain Of DNAk, Chain A, domain 1"/>
    <property type="match status" value="1"/>
</dbReference>
<dbReference type="InterPro" id="IPR043129">
    <property type="entry name" value="ATPase_NBD"/>
</dbReference>
<dbReference type="Proteomes" id="UP000249061">
    <property type="component" value="Unassembled WGS sequence"/>
</dbReference>
<accession>A0A2W5V422</accession>
<dbReference type="InterPro" id="IPR029047">
    <property type="entry name" value="HSP70_peptide-bd_sf"/>
</dbReference>
<dbReference type="Gene3D" id="3.30.420.40">
    <property type="match status" value="2"/>
</dbReference>